<dbReference type="InterPro" id="IPR002123">
    <property type="entry name" value="Plipid/glycerol_acylTrfase"/>
</dbReference>
<name>A0ABQ0JUX2_9BACT</name>
<sequence length="247" mass="27880">MHNFRTNYTKSPFPEGGRKGINHSTGVCIYRNFHRLPGFLNNCFFFALKAIGVVLLKVFYHTEVENRGSIPLQGPLIVAANHFSYMDPVVLQTIFPRRISFMMTELYYEGRWKWLFRVLHCICVKEKGSNIAALREGVEVLKKNDVLGIFPEGGVSREGRLQEGNPGIGFLVVKSGAPVIPAFISGTYEALPKGAKIPKISRIKVTFGRPLIFDNIENKENKKGIVEITNSIMEQIEKLSFSDKQTK</sequence>
<dbReference type="PANTHER" id="PTHR10434:SF40">
    <property type="entry name" value="1-ACYL-SN-GLYCEROL-3-PHOSPHATE ACYLTRANSFERASE"/>
    <property type="match status" value="1"/>
</dbReference>
<evidence type="ECO:0000313" key="7">
    <source>
        <dbReference type="Proteomes" id="UP000032309"/>
    </source>
</evidence>
<protein>
    <submittedName>
        <fullName evidence="6">1-acyl-sn-glycerol-3-phosphate acyltransferase</fullName>
    </submittedName>
</protein>
<dbReference type="Proteomes" id="UP000032309">
    <property type="component" value="Unassembled WGS sequence"/>
</dbReference>
<dbReference type="SUPFAM" id="SSF69593">
    <property type="entry name" value="Glycerol-3-phosphate (1)-acyltransferase"/>
    <property type="match status" value="1"/>
</dbReference>
<keyword evidence="3 6" id="KW-0012">Acyltransferase</keyword>
<dbReference type="GO" id="GO:0016746">
    <property type="term" value="F:acyltransferase activity"/>
    <property type="evidence" value="ECO:0007669"/>
    <property type="project" value="UniProtKB-KW"/>
</dbReference>
<accession>A0ABQ0JUX2</accession>
<keyword evidence="4" id="KW-0812">Transmembrane</keyword>
<feature type="transmembrane region" description="Helical" evidence="4">
    <location>
        <begin position="39"/>
        <end position="60"/>
    </location>
</feature>
<comment type="caution">
    <text evidence="6">The sequence shown here is derived from an EMBL/GenBank/DDBJ whole genome shotgun (WGS) entry which is preliminary data.</text>
</comment>
<keyword evidence="4" id="KW-1133">Transmembrane helix</keyword>
<reference evidence="7" key="1">
    <citation type="journal article" date="2015" name="Genome Announc.">
        <title>Draft Genome Sequence of an Anaerobic Ammonium-Oxidizing Bacterium, "Candidatus Brocadia sinica".</title>
        <authorList>
            <person name="Oshiki M."/>
            <person name="Shinyako-Hata K."/>
            <person name="Satoh H."/>
            <person name="Okabe S."/>
        </authorList>
    </citation>
    <scope>NUCLEOTIDE SEQUENCE [LARGE SCALE GENOMIC DNA]</scope>
    <source>
        <strain evidence="7">JPN1</strain>
    </source>
</reference>
<feature type="domain" description="Phospholipid/glycerol acyltransferase" evidence="5">
    <location>
        <begin position="76"/>
        <end position="187"/>
    </location>
</feature>
<evidence type="ECO:0000259" key="5">
    <source>
        <dbReference type="SMART" id="SM00563"/>
    </source>
</evidence>
<comment type="pathway">
    <text evidence="1">Lipid metabolism.</text>
</comment>
<dbReference type="RefSeq" id="WP_052562679.1">
    <property type="nucleotide sequence ID" value="NZ_BAFN01000001.1"/>
</dbReference>
<dbReference type="CDD" id="cd07989">
    <property type="entry name" value="LPLAT_AGPAT-like"/>
    <property type="match status" value="1"/>
</dbReference>
<organism evidence="6 7">
    <name type="scientific">Candidatus Brocadia sinica JPN1</name>
    <dbReference type="NCBI Taxonomy" id="1197129"/>
    <lineage>
        <taxon>Bacteria</taxon>
        <taxon>Pseudomonadati</taxon>
        <taxon>Planctomycetota</taxon>
        <taxon>Candidatus Brocadiia</taxon>
        <taxon>Candidatus Brocadiales</taxon>
        <taxon>Candidatus Brocadiaceae</taxon>
        <taxon>Candidatus Brocadia</taxon>
    </lineage>
</organism>
<evidence type="ECO:0000256" key="2">
    <source>
        <dbReference type="ARBA" id="ARBA00022679"/>
    </source>
</evidence>
<dbReference type="EMBL" id="BAFN01000001">
    <property type="protein sequence ID" value="GAN32527.1"/>
    <property type="molecule type" value="Genomic_DNA"/>
</dbReference>
<gene>
    <name evidence="6" type="ORF">BROSI_A1042</name>
</gene>
<dbReference type="PANTHER" id="PTHR10434">
    <property type="entry name" value="1-ACYL-SN-GLYCEROL-3-PHOSPHATE ACYLTRANSFERASE"/>
    <property type="match status" value="1"/>
</dbReference>
<dbReference type="SMART" id="SM00563">
    <property type="entry name" value="PlsC"/>
    <property type="match status" value="1"/>
</dbReference>
<keyword evidence="4" id="KW-0472">Membrane</keyword>
<keyword evidence="7" id="KW-1185">Reference proteome</keyword>
<dbReference type="Pfam" id="PF01553">
    <property type="entry name" value="Acyltransferase"/>
    <property type="match status" value="1"/>
</dbReference>
<keyword evidence="2" id="KW-0808">Transferase</keyword>
<proteinExistence type="predicted"/>
<evidence type="ECO:0000313" key="6">
    <source>
        <dbReference type="EMBL" id="GAN32527.1"/>
    </source>
</evidence>
<evidence type="ECO:0000256" key="1">
    <source>
        <dbReference type="ARBA" id="ARBA00005189"/>
    </source>
</evidence>
<evidence type="ECO:0000256" key="3">
    <source>
        <dbReference type="ARBA" id="ARBA00023315"/>
    </source>
</evidence>
<evidence type="ECO:0000256" key="4">
    <source>
        <dbReference type="SAM" id="Phobius"/>
    </source>
</evidence>